<dbReference type="PANTHER" id="PTHR48079">
    <property type="entry name" value="PROTEIN YEEZ"/>
    <property type="match status" value="1"/>
</dbReference>
<protein>
    <submittedName>
        <fullName evidence="1">SDR family NAD(P)-dependent oxidoreductase</fullName>
    </submittedName>
</protein>
<dbReference type="SUPFAM" id="SSF51735">
    <property type="entry name" value="NAD(P)-binding Rossmann-fold domains"/>
    <property type="match status" value="1"/>
</dbReference>
<dbReference type="EMBL" id="CP091511">
    <property type="protein sequence ID" value="UOO88260.1"/>
    <property type="molecule type" value="Genomic_DNA"/>
</dbReference>
<dbReference type="InterPro" id="IPR051783">
    <property type="entry name" value="NAD(P)-dependent_oxidoreduct"/>
</dbReference>
<organism evidence="1 2">
    <name type="scientific">Vitreoscilla massiliensis</name>
    <dbReference type="NCBI Taxonomy" id="1689272"/>
    <lineage>
        <taxon>Bacteria</taxon>
        <taxon>Pseudomonadati</taxon>
        <taxon>Pseudomonadota</taxon>
        <taxon>Betaproteobacteria</taxon>
        <taxon>Neisseriales</taxon>
        <taxon>Neisseriaceae</taxon>
        <taxon>Vitreoscilla</taxon>
    </lineage>
</organism>
<dbReference type="RefSeq" id="WP_058356308.1">
    <property type="nucleotide sequence ID" value="NZ_CABKVG010000009.1"/>
</dbReference>
<sequence>MEKPVNSVWIAGAGYLGLPLAQQLQAAGVDVRASSLSPRSIDAWHEWDFTAETAPQGFQQAACWVVLLPPSSGMGYVAHMQRLCEQAQQLQVSQLIYTSSTSVYGSAARECDEHSEIAPESAAARDIAACEQIWLSSGLPHVSVLRLGGLYDDERHPVRRLSGRQHISGGKHPVNVIHRRHALAALQYCIQHPIHGTFNVVEASHPSRADFYGNEAKRLGLALPEFDANDDSMGKTIHSSHQHWQF</sequence>
<dbReference type="Gene3D" id="3.40.50.720">
    <property type="entry name" value="NAD(P)-binding Rossmann-like Domain"/>
    <property type="match status" value="1"/>
</dbReference>
<evidence type="ECO:0000313" key="2">
    <source>
        <dbReference type="Proteomes" id="UP000832011"/>
    </source>
</evidence>
<accession>A0ABY4E0D7</accession>
<name>A0ABY4E0D7_9NEIS</name>
<dbReference type="Proteomes" id="UP000832011">
    <property type="component" value="Chromosome"/>
</dbReference>
<proteinExistence type="predicted"/>
<reference evidence="1 2" key="1">
    <citation type="journal article" date="2022" name="Res Sq">
        <title>Evolution of multicellular longitudinally dividing oral cavity symbionts (Neisseriaceae).</title>
        <authorList>
            <person name="Nyongesa S."/>
            <person name="Weber P."/>
            <person name="Bernet E."/>
            <person name="Pullido F."/>
            <person name="Nieckarz M."/>
            <person name="Delaby M."/>
            <person name="Nieves C."/>
            <person name="Viehboeck T."/>
            <person name="Krause N."/>
            <person name="Rivera-Millot A."/>
            <person name="Nakamura A."/>
            <person name="Vischer N."/>
            <person name="VanNieuwenhze M."/>
            <person name="Brun Y."/>
            <person name="Cava F."/>
            <person name="Bulgheresi S."/>
            <person name="Veyrier F."/>
        </authorList>
    </citation>
    <scope>NUCLEOTIDE SEQUENCE [LARGE SCALE GENOMIC DNA]</scope>
    <source>
        <strain evidence="1 2">SN4</strain>
    </source>
</reference>
<gene>
    <name evidence="1" type="ORF">LVJ82_12285</name>
</gene>
<dbReference type="PANTHER" id="PTHR48079:SF6">
    <property type="entry name" value="NAD(P)-BINDING DOMAIN-CONTAINING PROTEIN-RELATED"/>
    <property type="match status" value="1"/>
</dbReference>
<dbReference type="InterPro" id="IPR036291">
    <property type="entry name" value="NAD(P)-bd_dom_sf"/>
</dbReference>
<keyword evidence="2" id="KW-1185">Reference proteome</keyword>
<evidence type="ECO:0000313" key="1">
    <source>
        <dbReference type="EMBL" id="UOO88260.1"/>
    </source>
</evidence>